<dbReference type="Gene3D" id="3.40.50.300">
    <property type="entry name" value="P-loop containing nucleotide triphosphate hydrolases"/>
    <property type="match status" value="1"/>
</dbReference>
<reference evidence="3" key="1">
    <citation type="journal article" date="2019" name="Int. J. Syst. Evol. Microbiol.">
        <title>The Global Catalogue of Microorganisms (GCM) 10K type strain sequencing project: providing services to taxonomists for standard genome sequencing and annotation.</title>
        <authorList>
            <consortium name="The Broad Institute Genomics Platform"/>
            <consortium name="The Broad Institute Genome Sequencing Center for Infectious Disease"/>
            <person name="Wu L."/>
            <person name="Ma J."/>
        </authorList>
    </citation>
    <scope>NUCLEOTIDE SEQUENCE [LARGE SCALE GENOMIC DNA]</scope>
    <source>
        <strain evidence="3">CCUG 55585</strain>
    </source>
</reference>
<dbReference type="Pfam" id="PF19798">
    <property type="entry name" value="Sulfotransfer_5"/>
    <property type="match status" value="1"/>
</dbReference>
<organism evidence="2 3">
    <name type="scientific">Lysobacter brunescens</name>
    <dbReference type="NCBI Taxonomy" id="262323"/>
    <lineage>
        <taxon>Bacteria</taxon>
        <taxon>Pseudomonadati</taxon>
        <taxon>Pseudomonadota</taxon>
        <taxon>Gammaproteobacteria</taxon>
        <taxon>Lysobacterales</taxon>
        <taxon>Lysobacteraceae</taxon>
        <taxon>Lysobacter</taxon>
    </lineage>
</organism>
<evidence type="ECO:0000313" key="3">
    <source>
        <dbReference type="Proteomes" id="UP001597110"/>
    </source>
</evidence>
<comment type="caution">
    <text evidence="2">The sequence shown here is derived from an EMBL/GenBank/DDBJ whole genome shotgun (WGS) entry which is preliminary data.</text>
</comment>
<sequence length="254" mass="28871">MSIRMFEPPVRDTLRIAMWSGPRNISTAMMRAWENRDDCAVSDEPLYAAYLAETGIDHPGRDEVLAAGETDWRKVTRDLLGPAPGHKPVWYQKHMTHHLLPQMDRQWMLGLRNVLLIRDPAEVVASYVRSRAAVAPEDIGLQQQGELFDWLCDQLGEAPAVIDAGDFLRAPESHLRLLCARLGIAFTPRMLSWPAGPRDSDGVWAKYWYDVVWKSTGFEPWRPRGDTLTGDALAAAEACRPVYERLRSYRMRVA</sequence>
<dbReference type="PANTHER" id="PTHR42743">
    <property type="entry name" value="AMINO-ACID AMINOTRANSFERASE"/>
    <property type="match status" value="1"/>
</dbReference>
<evidence type="ECO:0000313" key="2">
    <source>
        <dbReference type="EMBL" id="MFD0727545.1"/>
    </source>
</evidence>
<dbReference type="Proteomes" id="UP001597110">
    <property type="component" value="Unassembled WGS sequence"/>
</dbReference>
<keyword evidence="3" id="KW-1185">Reference proteome</keyword>
<name>A0ABW2YK58_9GAMM</name>
<protein>
    <recommendedName>
        <fullName evidence="4">HAD family hydrolase</fullName>
    </recommendedName>
</protein>
<evidence type="ECO:0000256" key="1">
    <source>
        <dbReference type="ARBA" id="ARBA00009320"/>
    </source>
</evidence>
<proteinExistence type="inferred from homology"/>
<gene>
    <name evidence="2" type="ORF">ACFQ0E_18280</name>
</gene>
<dbReference type="EMBL" id="JBHTIF010000006">
    <property type="protein sequence ID" value="MFD0727545.1"/>
    <property type="molecule type" value="Genomic_DNA"/>
</dbReference>
<dbReference type="RefSeq" id="WP_386826318.1">
    <property type="nucleotide sequence ID" value="NZ_JBHTIF010000006.1"/>
</dbReference>
<accession>A0ABW2YK58</accession>
<evidence type="ECO:0008006" key="4">
    <source>
        <dbReference type="Google" id="ProtNLM"/>
    </source>
</evidence>
<dbReference type="InterPro" id="IPR050571">
    <property type="entry name" value="Class-IV_PLP-Dep_Aminotrnsfr"/>
</dbReference>
<comment type="similarity">
    <text evidence="1">Belongs to the class-IV pyridoxal-phosphate-dependent aminotransferase family.</text>
</comment>
<dbReference type="InterPro" id="IPR027417">
    <property type="entry name" value="P-loop_NTPase"/>
</dbReference>
<dbReference type="SUPFAM" id="SSF52540">
    <property type="entry name" value="P-loop containing nucleoside triphosphate hydrolases"/>
    <property type="match status" value="1"/>
</dbReference>
<dbReference type="PANTHER" id="PTHR42743:SF11">
    <property type="entry name" value="AMINODEOXYCHORISMATE LYASE"/>
    <property type="match status" value="1"/>
</dbReference>